<dbReference type="PROSITE" id="PS51257">
    <property type="entry name" value="PROKAR_LIPOPROTEIN"/>
    <property type="match status" value="1"/>
</dbReference>
<dbReference type="NCBIfam" id="TIGR03352">
    <property type="entry name" value="VI_chp_3"/>
    <property type="match status" value="1"/>
</dbReference>
<comment type="caution">
    <text evidence="2">The sequence shown here is derived from an EMBL/GenBank/DDBJ whole genome shotgun (WGS) entry which is preliminary data.</text>
</comment>
<proteinExistence type="predicted"/>
<name>A0A1B7I641_9ENTR</name>
<dbReference type="RefSeq" id="WP_064511679.1">
    <property type="nucleotide sequence ID" value="NZ_LXEP01000003.1"/>
</dbReference>
<dbReference type="Gene3D" id="2.60.40.4150">
    <property type="entry name" value="Type VI secretion system, lipoprotein SciN"/>
    <property type="match status" value="1"/>
</dbReference>
<evidence type="ECO:0000313" key="2">
    <source>
        <dbReference type="EMBL" id="OAT23906.1"/>
    </source>
</evidence>
<feature type="signal peptide" evidence="1">
    <location>
        <begin position="1"/>
        <end position="19"/>
    </location>
</feature>
<organism evidence="2 3">
    <name type="scientific">Buttiauxella gaviniae ATCC 51604</name>
    <dbReference type="NCBI Taxonomy" id="1354253"/>
    <lineage>
        <taxon>Bacteria</taxon>
        <taxon>Pseudomonadati</taxon>
        <taxon>Pseudomonadota</taxon>
        <taxon>Gammaproteobacteria</taxon>
        <taxon>Enterobacterales</taxon>
        <taxon>Enterobacteriaceae</taxon>
        <taxon>Buttiauxella</taxon>
    </lineage>
</organism>
<keyword evidence="1" id="KW-0732">Signal</keyword>
<accession>A0A1B7I641</accession>
<evidence type="ECO:0000313" key="3">
    <source>
        <dbReference type="Proteomes" id="UP000078504"/>
    </source>
</evidence>
<dbReference type="InterPro" id="IPR017734">
    <property type="entry name" value="T6SS_SciN"/>
</dbReference>
<protein>
    <recommendedName>
        <fullName evidence="4">Lipoprotein</fullName>
    </recommendedName>
</protein>
<gene>
    <name evidence="2" type="ORF">M977_00196</name>
</gene>
<dbReference type="Pfam" id="PF12790">
    <property type="entry name" value="T6SS-SciN"/>
    <property type="match status" value="1"/>
</dbReference>
<reference evidence="2 3" key="1">
    <citation type="submission" date="2016-04" db="EMBL/GenBank/DDBJ databases">
        <title>ATOL: Assembling a taxonomically balanced genome-scale reconstruction of the evolutionary history of the Enterobacteriaceae.</title>
        <authorList>
            <person name="Plunkett G.III."/>
            <person name="Neeno-Eckwall E.C."/>
            <person name="Glasner J.D."/>
            <person name="Perna N.T."/>
        </authorList>
    </citation>
    <scope>NUCLEOTIDE SEQUENCE [LARGE SCALE GENOMIC DNA]</scope>
    <source>
        <strain evidence="2 3">ATCC 51604</strain>
    </source>
</reference>
<dbReference type="Proteomes" id="UP000078504">
    <property type="component" value="Unassembled WGS sequence"/>
</dbReference>
<dbReference type="EMBL" id="LXEP01000003">
    <property type="protein sequence ID" value="OAT23906.1"/>
    <property type="molecule type" value="Genomic_DNA"/>
</dbReference>
<evidence type="ECO:0000256" key="1">
    <source>
        <dbReference type="SAM" id="SignalP"/>
    </source>
</evidence>
<dbReference type="AlphaFoldDB" id="A0A1B7I641"/>
<dbReference type="PATRIC" id="fig|1354253.4.peg.200"/>
<feature type="chain" id="PRO_5008593811" description="Lipoprotein" evidence="1">
    <location>
        <begin position="20"/>
        <end position="197"/>
    </location>
</feature>
<dbReference type="InterPro" id="IPR038706">
    <property type="entry name" value="Type_VI_SciN-like_sf"/>
</dbReference>
<evidence type="ECO:0008006" key="4">
    <source>
        <dbReference type="Google" id="ProtNLM"/>
    </source>
</evidence>
<sequence>MNKSSRFYVLLMLFMPFLASCSLDSEKRRAATENVPASYAEGAVHIQLTAEPGLNAWKEMPNSLAVIVVQGANKLQLENVLNNQSELRALFNGAAMPESILKVDRYMLMPGQQHTLHIDRAENVRQVAVVAGYYPFPESQHIARFAIPVAVTKKHWWSAKVDAQLAPLQVALTLGNSSIVRINGADNLHSSQPQEVN</sequence>